<keyword evidence="4" id="KW-1003">Cell membrane</keyword>
<evidence type="ECO:0000256" key="10">
    <source>
        <dbReference type="ARBA" id="ARBA00039381"/>
    </source>
</evidence>
<comment type="subunit">
    <text evidence="2">The complex is composed of two ATP-binding proteins (LsrA), two transmembrane proteins (LsrC and LsrD) and a solute-binding protein (LsrB).</text>
</comment>
<dbReference type="PANTHER" id="PTHR32196:SF71">
    <property type="entry name" value="AUTOINDUCER 2 IMPORT SYSTEM PERMEASE PROTEIN LSRD"/>
    <property type="match status" value="1"/>
</dbReference>
<keyword evidence="8 12" id="KW-0472">Membrane</keyword>
<feature type="compositionally biased region" description="Basic and acidic residues" evidence="11">
    <location>
        <begin position="106"/>
        <end position="122"/>
    </location>
</feature>
<name>A0ABX7JP64_9RHOB</name>
<evidence type="ECO:0000256" key="9">
    <source>
        <dbReference type="ARBA" id="ARBA00025439"/>
    </source>
</evidence>
<evidence type="ECO:0000313" key="14">
    <source>
        <dbReference type="Proteomes" id="UP000663629"/>
    </source>
</evidence>
<evidence type="ECO:0000256" key="3">
    <source>
        <dbReference type="ARBA" id="ARBA00022448"/>
    </source>
</evidence>
<keyword evidence="6 12" id="KW-0812">Transmembrane</keyword>
<comment type="function">
    <text evidence="9">Part of the ABC transporter complex LsrABCD involved in autoinducer 2 (AI-2) import. Probably responsible for the translocation of the substrate across the membrane.</text>
</comment>
<dbReference type="Proteomes" id="UP000663629">
    <property type="component" value="Plasmid p2"/>
</dbReference>
<dbReference type="PANTHER" id="PTHR32196">
    <property type="entry name" value="ABC TRANSPORTER PERMEASE PROTEIN YPHD-RELATED-RELATED"/>
    <property type="match status" value="1"/>
</dbReference>
<feature type="transmembrane region" description="Helical" evidence="12">
    <location>
        <begin position="43"/>
        <end position="62"/>
    </location>
</feature>
<dbReference type="Pfam" id="PF02653">
    <property type="entry name" value="BPD_transp_2"/>
    <property type="match status" value="1"/>
</dbReference>
<evidence type="ECO:0000313" key="13">
    <source>
        <dbReference type="EMBL" id="QRZ16067.1"/>
    </source>
</evidence>
<organism evidence="13 14">
    <name type="scientific">Paracoccus methylovorus</name>
    <dbReference type="NCBI Taxonomy" id="2812658"/>
    <lineage>
        <taxon>Bacteria</taxon>
        <taxon>Pseudomonadati</taxon>
        <taxon>Pseudomonadota</taxon>
        <taxon>Alphaproteobacteria</taxon>
        <taxon>Rhodobacterales</taxon>
        <taxon>Paracoccaceae</taxon>
        <taxon>Paracoccus</taxon>
    </lineage>
</organism>
<proteinExistence type="predicted"/>
<gene>
    <name evidence="13" type="ORF">JWJ88_21205</name>
</gene>
<keyword evidence="14" id="KW-1185">Reference proteome</keyword>
<evidence type="ECO:0000256" key="2">
    <source>
        <dbReference type="ARBA" id="ARBA00011262"/>
    </source>
</evidence>
<evidence type="ECO:0000256" key="4">
    <source>
        <dbReference type="ARBA" id="ARBA00022475"/>
    </source>
</evidence>
<dbReference type="InterPro" id="IPR001851">
    <property type="entry name" value="ABC_transp_permease"/>
</dbReference>
<reference evidence="13 14" key="1">
    <citation type="submission" date="2021-02" db="EMBL/GenBank/DDBJ databases">
        <title>Paracoccus methylovroum sp.nov., a new methanol and methylamine utilizing methylotrophic denitrifer.</title>
        <authorList>
            <person name="Timsy T."/>
            <person name="Behrendt U."/>
            <person name="Ulrich A."/>
            <person name="Spanner T."/>
            <person name="Foesel B.U."/>
            <person name="Horn M.A."/>
            <person name="Kolb S."/>
        </authorList>
    </citation>
    <scope>NUCLEOTIDE SEQUENCE [LARGE SCALE GENOMIC DNA]</scope>
    <source>
        <strain evidence="13 14">H4-D09</strain>
        <plasmid evidence="13 14">p2</plasmid>
    </source>
</reference>
<evidence type="ECO:0000256" key="8">
    <source>
        <dbReference type="ARBA" id="ARBA00023136"/>
    </source>
</evidence>
<keyword evidence="5" id="KW-0997">Cell inner membrane</keyword>
<geneLocation type="plasmid" evidence="13 14">
    <name>p2</name>
</geneLocation>
<sequence>MIGQTFVILARGLGLSVASLMATVAVVATSFNTTGNDVLPQVVLMSLALAVAVGFVNGWLAVRRNVSPFLATLAMMTVLQGARFYYTQGVPGGGLPSALRFYRHGQDRRRAGQPDRAADAAGRRGLPAEPHGAGAQDLHHRRQPPLGRVAGNQCRRRDDSVLCDLQRDGDHRRAGAGRLCRQRRQLGRPRLGRQQRAVQSS</sequence>
<evidence type="ECO:0000256" key="1">
    <source>
        <dbReference type="ARBA" id="ARBA00004651"/>
    </source>
</evidence>
<evidence type="ECO:0000256" key="5">
    <source>
        <dbReference type="ARBA" id="ARBA00022519"/>
    </source>
</evidence>
<evidence type="ECO:0000256" key="12">
    <source>
        <dbReference type="SAM" id="Phobius"/>
    </source>
</evidence>
<dbReference type="EMBL" id="CP070372">
    <property type="protein sequence ID" value="QRZ16067.1"/>
    <property type="molecule type" value="Genomic_DNA"/>
</dbReference>
<evidence type="ECO:0000256" key="11">
    <source>
        <dbReference type="SAM" id="MobiDB-lite"/>
    </source>
</evidence>
<evidence type="ECO:0000256" key="6">
    <source>
        <dbReference type="ARBA" id="ARBA00022692"/>
    </source>
</evidence>
<accession>A0ABX7JP64</accession>
<keyword evidence="13" id="KW-0614">Plasmid</keyword>
<protein>
    <recommendedName>
        <fullName evidence="10">Autoinducer 2 import system permease protein LsrD</fullName>
    </recommendedName>
</protein>
<keyword evidence="3" id="KW-0813">Transport</keyword>
<comment type="subcellular location">
    <subcellularLocation>
        <location evidence="1">Cell membrane</location>
        <topology evidence="1">Multi-pass membrane protein</topology>
    </subcellularLocation>
</comment>
<evidence type="ECO:0000256" key="7">
    <source>
        <dbReference type="ARBA" id="ARBA00022989"/>
    </source>
</evidence>
<keyword evidence="7 12" id="KW-1133">Transmembrane helix</keyword>
<feature type="transmembrane region" description="Helical" evidence="12">
    <location>
        <begin position="12"/>
        <end position="31"/>
    </location>
</feature>
<feature type="region of interest" description="Disordered" evidence="11">
    <location>
        <begin position="106"/>
        <end position="153"/>
    </location>
</feature>